<keyword evidence="3 8" id="KW-0285">Flavoprotein</keyword>
<evidence type="ECO:0000256" key="4">
    <source>
        <dbReference type="ARBA" id="ARBA00022827"/>
    </source>
</evidence>
<dbReference type="Gene3D" id="3.50.50.60">
    <property type="entry name" value="FAD/NAD(P)-binding domain"/>
    <property type="match status" value="1"/>
</dbReference>
<dbReference type="PIRSF" id="PIRSF000137">
    <property type="entry name" value="Alcohol_oxidase"/>
    <property type="match status" value="1"/>
</dbReference>
<dbReference type="InterPro" id="IPR036188">
    <property type="entry name" value="FAD/NAD-bd_sf"/>
</dbReference>
<evidence type="ECO:0000256" key="2">
    <source>
        <dbReference type="ARBA" id="ARBA00010790"/>
    </source>
</evidence>
<dbReference type="SUPFAM" id="SSF51905">
    <property type="entry name" value="FAD/NAD(P)-binding domain"/>
    <property type="match status" value="1"/>
</dbReference>
<evidence type="ECO:0000256" key="7">
    <source>
        <dbReference type="PIRSR" id="PIRSR000137-2"/>
    </source>
</evidence>
<sequence>MAIPSITPLEFSGINFDYIVIGGGTAGLAVAARLSEVPHLKVGVIEAGPAAFDEPLINIPGKFGQTIGTRYDWQFETTVQPGLDGRKVPWPRGKVLGGTSALNFMAWTRGNREDYDAWEELGNPGWGWESLLPYFKKSESFSEPSCSHQEQYNSFFDPRFHGDSGPVQTVHSLEYWPSGSYFQQAINSLGVKMGHDSLAGSNVGWWNMLGSVDHLNRTRSYSATAYYRQNSARPNLFLLTNALTTEILIEEENGGWLAKGVRFSYDDEDYIANASREVILSAGSVQSPQLLELSGIGSPSVLKDAGIPVKVSNQNVGENLQEHMMTMAVYEVVPSVESLDDLKFNRTLAEAAEKEYANFKTGPLANLAASVAYISLHHFLSAEQLAELSSKADRAGDPSPRQSILARRFHPAQRLGQVEYIFDTGNWSPFFQSDPSKKYATLLQILQYPFSKGSIHIAPMKDAKPASIHEPPVINPNYYLGSGGELDVDVMTMAQRFGDRIFSTEPLSRLVLSRVLPPRATTDAKDGHGDDEDGFRSFVKSQTVSDYHPIGTCSMGGHKGIEDGVVDARLRVYGVKGLRVVDASIMPLHISSHLQATTYAIAEKGADMILEDAGVKAN</sequence>
<evidence type="ECO:0000259" key="9">
    <source>
        <dbReference type="PROSITE" id="PS00623"/>
    </source>
</evidence>
<evidence type="ECO:0000256" key="6">
    <source>
        <dbReference type="PIRSR" id="PIRSR000137-1"/>
    </source>
</evidence>
<dbReference type="PANTHER" id="PTHR11552:SF201">
    <property type="entry name" value="GLUCOSE-METHANOL-CHOLINE OXIDOREDUCTASE N-TERMINAL DOMAIN-CONTAINING PROTEIN"/>
    <property type="match status" value="1"/>
</dbReference>
<dbReference type="EMBL" id="PDNB01000034">
    <property type="protein sequence ID" value="PGH14522.1"/>
    <property type="molecule type" value="Genomic_DNA"/>
</dbReference>
<dbReference type="SUPFAM" id="SSF54373">
    <property type="entry name" value="FAD-linked reductases, C-terminal domain"/>
    <property type="match status" value="1"/>
</dbReference>
<comment type="similarity">
    <text evidence="2 8">Belongs to the GMC oxidoreductase family.</text>
</comment>
<feature type="binding site" evidence="7">
    <location>
        <position position="95"/>
    </location>
    <ligand>
        <name>FAD</name>
        <dbReference type="ChEBI" id="CHEBI:57692"/>
    </ligand>
</feature>
<feature type="active site" description="Proton donor" evidence="6">
    <location>
        <position position="548"/>
    </location>
</feature>
<dbReference type="AlphaFoldDB" id="A0A2B7Y0X8"/>
<dbReference type="OrthoDB" id="269227at2759"/>
<accession>A0A2B7Y0X8</accession>
<dbReference type="InterPro" id="IPR000172">
    <property type="entry name" value="GMC_OxRdtase_N"/>
</dbReference>
<dbReference type="PANTHER" id="PTHR11552">
    <property type="entry name" value="GLUCOSE-METHANOL-CHOLINE GMC OXIDOREDUCTASE"/>
    <property type="match status" value="1"/>
</dbReference>
<evidence type="ECO:0000256" key="8">
    <source>
        <dbReference type="RuleBase" id="RU003968"/>
    </source>
</evidence>
<dbReference type="Gene3D" id="3.30.560.10">
    <property type="entry name" value="Glucose Oxidase, domain 3"/>
    <property type="match status" value="1"/>
</dbReference>
<feature type="active site" description="Proton acceptor" evidence="6">
    <location>
        <position position="593"/>
    </location>
</feature>
<feature type="domain" description="Glucose-methanol-choline oxidoreductase N-terminal" evidence="9">
    <location>
        <begin position="93"/>
        <end position="116"/>
    </location>
</feature>
<feature type="domain" description="Glucose-methanol-choline oxidoreductase N-terminal" evidence="10">
    <location>
        <begin position="283"/>
        <end position="297"/>
    </location>
</feature>
<keyword evidence="12" id="KW-1185">Reference proteome</keyword>
<name>A0A2B7Y0X8_9EURO</name>
<dbReference type="PROSITE" id="PS00624">
    <property type="entry name" value="GMC_OXRED_2"/>
    <property type="match status" value="1"/>
</dbReference>
<dbReference type="GO" id="GO:0050660">
    <property type="term" value="F:flavin adenine dinucleotide binding"/>
    <property type="evidence" value="ECO:0007669"/>
    <property type="project" value="InterPro"/>
</dbReference>
<evidence type="ECO:0000256" key="1">
    <source>
        <dbReference type="ARBA" id="ARBA00001974"/>
    </source>
</evidence>
<evidence type="ECO:0000256" key="3">
    <source>
        <dbReference type="ARBA" id="ARBA00022630"/>
    </source>
</evidence>
<organism evidence="11 12">
    <name type="scientific">Helicocarpus griseus UAMH5409</name>
    <dbReference type="NCBI Taxonomy" id="1447875"/>
    <lineage>
        <taxon>Eukaryota</taxon>
        <taxon>Fungi</taxon>
        <taxon>Dikarya</taxon>
        <taxon>Ascomycota</taxon>
        <taxon>Pezizomycotina</taxon>
        <taxon>Eurotiomycetes</taxon>
        <taxon>Eurotiomycetidae</taxon>
        <taxon>Onygenales</taxon>
        <taxon>Ajellomycetaceae</taxon>
        <taxon>Helicocarpus</taxon>
    </lineage>
</organism>
<evidence type="ECO:0000313" key="12">
    <source>
        <dbReference type="Proteomes" id="UP000223968"/>
    </source>
</evidence>
<dbReference type="GO" id="GO:0016614">
    <property type="term" value="F:oxidoreductase activity, acting on CH-OH group of donors"/>
    <property type="evidence" value="ECO:0007669"/>
    <property type="project" value="InterPro"/>
</dbReference>
<keyword evidence="4 7" id="KW-0274">FAD</keyword>
<evidence type="ECO:0000313" key="11">
    <source>
        <dbReference type="EMBL" id="PGH14522.1"/>
    </source>
</evidence>
<evidence type="ECO:0000259" key="10">
    <source>
        <dbReference type="PROSITE" id="PS00624"/>
    </source>
</evidence>
<gene>
    <name evidence="11" type="ORF">AJ79_03015</name>
</gene>
<dbReference type="InterPro" id="IPR012132">
    <property type="entry name" value="GMC_OxRdtase"/>
</dbReference>
<dbReference type="InterPro" id="IPR007867">
    <property type="entry name" value="GMC_OxRtase_C"/>
</dbReference>
<reference evidence="11 12" key="1">
    <citation type="submission" date="2017-10" db="EMBL/GenBank/DDBJ databases">
        <title>Comparative genomics in systemic dimorphic fungi from Ajellomycetaceae.</title>
        <authorList>
            <person name="Munoz J.F."/>
            <person name="Mcewen J.G."/>
            <person name="Clay O.K."/>
            <person name="Cuomo C.A."/>
        </authorList>
    </citation>
    <scope>NUCLEOTIDE SEQUENCE [LARGE SCALE GENOMIC DNA]</scope>
    <source>
        <strain evidence="11 12">UAMH5409</strain>
    </source>
</reference>
<comment type="caution">
    <text evidence="11">The sequence shown here is derived from an EMBL/GenBank/DDBJ whole genome shotgun (WGS) entry which is preliminary data.</text>
</comment>
<dbReference type="STRING" id="1447875.A0A2B7Y0X8"/>
<dbReference type="PROSITE" id="PS00623">
    <property type="entry name" value="GMC_OXRED_1"/>
    <property type="match status" value="1"/>
</dbReference>
<protein>
    <recommendedName>
        <fullName evidence="9 10">Glucose-methanol-choline oxidoreductase N-terminal domain-containing protein</fullName>
    </recommendedName>
</protein>
<evidence type="ECO:0000256" key="5">
    <source>
        <dbReference type="ARBA" id="ARBA00023002"/>
    </source>
</evidence>
<keyword evidence="5" id="KW-0560">Oxidoreductase</keyword>
<dbReference type="Pfam" id="PF00732">
    <property type="entry name" value="GMC_oxred_N"/>
    <property type="match status" value="1"/>
</dbReference>
<dbReference type="Pfam" id="PF05199">
    <property type="entry name" value="GMC_oxred_C"/>
    <property type="match status" value="1"/>
</dbReference>
<proteinExistence type="inferred from homology"/>
<feature type="binding site" evidence="7">
    <location>
        <position position="99"/>
    </location>
    <ligand>
        <name>FAD</name>
        <dbReference type="ChEBI" id="CHEBI:57692"/>
    </ligand>
</feature>
<dbReference type="Proteomes" id="UP000223968">
    <property type="component" value="Unassembled WGS sequence"/>
</dbReference>
<comment type="cofactor">
    <cofactor evidence="1 7">
        <name>FAD</name>
        <dbReference type="ChEBI" id="CHEBI:57692"/>
    </cofactor>
</comment>